<gene>
    <name evidence="2" type="ORF">KY46_14965</name>
</gene>
<reference evidence="2 3" key="1">
    <citation type="submission" date="2014-12" db="EMBL/GenBank/DDBJ databases">
        <title>Mercury Reductase activity and rhizosphere competence traits in the genome of root associated Photobacterium halotolerans MELD1.</title>
        <authorList>
            <person name="Mathew D.C."/>
            <person name="Huang C.-C."/>
        </authorList>
    </citation>
    <scope>NUCLEOTIDE SEQUENCE [LARGE SCALE GENOMIC DNA]</scope>
    <source>
        <strain evidence="2 3">MELD1</strain>
    </source>
</reference>
<dbReference type="PATRIC" id="fig|265726.11.peg.1246"/>
<evidence type="ECO:0000313" key="3">
    <source>
        <dbReference type="Proteomes" id="UP000033633"/>
    </source>
</evidence>
<dbReference type="Proteomes" id="UP000033633">
    <property type="component" value="Unassembled WGS sequence"/>
</dbReference>
<comment type="similarity">
    <text evidence="1">Belongs to the UPF0381 family.</text>
</comment>
<dbReference type="RefSeq" id="WP_046221438.1">
    <property type="nucleotide sequence ID" value="NZ_JWYV01000013.1"/>
</dbReference>
<dbReference type="OrthoDB" id="5588209at2"/>
<dbReference type="PANTHER" id="PTHR38769:SF1">
    <property type="entry name" value="UPF0381 PROTEIN YFCZ-RELATED"/>
    <property type="match status" value="1"/>
</dbReference>
<name>A0A0F5VBI7_9GAMM</name>
<protein>
    <recommendedName>
        <fullName evidence="4">DUF406 family protein</fullName>
    </recommendedName>
</protein>
<organism evidence="2 3">
    <name type="scientific">Photobacterium halotolerans</name>
    <dbReference type="NCBI Taxonomy" id="265726"/>
    <lineage>
        <taxon>Bacteria</taxon>
        <taxon>Pseudomonadati</taxon>
        <taxon>Pseudomonadota</taxon>
        <taxon>Gammaproteobacteria</taxon>
        <taxon>Vibrionales</taxon>
        <taxon>Vibrionaceae</taxon>
        <taxon>Photobacterium</taxon>
    </lineage>
</organism>
<comment type="caution">
    <text evidence="2">The sequence shown here is derived from an EMBL/GenBank/DDBJ whole genome shotgun (WGS) entry which is preliminary data.</text>
</comment>
<dbReference type="STRING" id="265726.KY46_14965"/>
<dbReference type="Gene3D" id="3.30.70.860">
    <property type="match status" value="1"/>
</dbReference>
<dbReference type="InterPro" id="IPR005272">
    <property type="entry name" value="DUF406"/>
</dbReference>
<dbReference type="GO" id="GO:0005829">
    <property type="term" value="C:cytosol"/>
    <property type="evidence" value="ECO:0007669"/>
    <property type="project" value="TreeGrafter"/>
</dbReference>
<evidence type="ECO:0008006" key="4">
    <source>
        <dbReference type="Google" id="ProtNLM"/>
    </source>
</evidence>
<dbReference type="AlphaFoldDB" id="A0A0F5VBI7"/>
<dbReference type="InterPro" id="IPR035571">
    <property type="entry name" value="UPF0234-like_C"/>
</dbReference>
<proteinExistence type="inferred from homology"/>
<accession>A0A0F5VBI7</accession>
<keyword evidence="3" id="KW-1185">Reference proteome</keyword>
<dbReference type="Pfam" id="PF04175">
    <property type="entry name" value="DUF406"/>
    <property type="match status" value="1"/>
</dbReference>
<evidence type="ECO:0000313" key="2">
    <source>
        <dbReference type="EMBL" id="KKC99131.1"/>
    </source>
</evidence>
<dbReference type="EMBL" id="JWYV01000013">
    <property type="protein sequence ID" value="KKC99131.1"/>
    <property type="molecule type" value="Genomic_DNA"/>
</dbReference>
<sequence length="99" mass="10749">MADLQQTEAPCEACGVAAEIGFLIREGDDVSELSFHGPDKNAIEAEFAPFLALAKSVNTKVQYQTLYSDDGTAMTANLQFECSAEKLIFDLKSRSLPSQ</sequence>
<evidence type="ECO:0000256" key="1">
    <source>
        <dbReference type="ARBA" id="ARBA00006201"/>
    </source>
</evidence>
<dbReference type="PANTHER" id="PTHR38769">
    <property type="entry name" value="UPF0381 PROTEIN YFCZ-RELATED"/>
    <property type="match status" value="1"/>
</dbReference>